<dbReference type="AlphaFoldDB" id="A0A1X7R0D2"/>
<accession>A0A1X7R0D2</accession>
<dbReference type="Gene3D" id="1.10.472.80">
    <property type="entry name" value="Ypt/Rab-GAP domain of gyp1p, domain 3"/>
    <property type="match status" value="1"/>
</dbReference>
<sequence>MARNNNKKKQRNKNKKNKNNDSQVNLNDPTEKVVDDDNNKPEENNIQSNEIELEQSADDNNTNNEEQETVEAGEDEVDLDDAPETEVSVQPVEKGEKEGSDNEIEMDDDDTGNEIKNPGDDVHIKKDSIEQNTTNNDAENVAVSTDANETVEREVTETEPGKEEIVNIPGSPVTEEQSTDIQKNDSMKEPTTTVDDIQQVVTSIETNDEDSASLVEKESTIIQKEIDENFPNKEPELIVEHSKDEQQPDNTEGSMGDEIIELGPQNDGTESTITSSVPALPPRHTDIASTPQEGLAPPPLPARTSSLEDNLSHTSNSEPLNQKSMILNRLDLTIKDLKDNDRFVERPKEDIISQSDSNDSIWINIINDPVQNIPIAADTLQNEIIKGIDPTLRPLLWKSLTLGYCRDWEPIYKALEGKTSIKDNDFIVKQIQGYQGLQETDIESVFNILSALVSLDATIQPTSQAIALAVTIYKVYENELDSFGVMVTLLKSYDWVALYSENSENLAMLLYQFDRLLEENCHDLYTHLIKKGLRSSMFASDWLLSSFASTLPVKYIPQILDVVVLEGIPALLKFSLALMMKNEDNLLQLEFDDLFFYCKNRLFEPYVQKDTTEDESEISAKNEEDTDLNNESDASSVEYKRLIVLTEDNFDVHQFVTDAIEKTRITPELLKRYSDEYVEIHRNELAQEEQFQQMRDENFKLQNEVRELERDYTSLNREHVTIANELLQNHIKIEGVTEANTRMKMEILQLRKQLDTQIKKNNSNTSILVPSDIQKDLEMTLKKNGKVMQQNLIYQDRITSLEKLISDIKTATAEGIDYDAANGISSSAFKSPLLSGGWTGLKKVFK</sequence>
<feature type="compositionally biased region" description="Polar residues" evidence="2">
    <location>
        <begin position="130"/>
        <end position="148"/>
    </location>
</feature>
<feature type="region of interest" description="Disordered" evidence="2">
    <location>
        <begin position="240"/>
        <end position="319"/>
    </location>
</feature>
<feature type="compositionally biased region" description="Basic and acidic residues" evidence="2">
    <location>
        <begin position="29"/>
        <end position="43"/>
    </location>
</feature>
<feature type="compositionally biased region" description="Basic and acidic residues" evidence="2">
    <location>
        <begin position="150"/>
        <end position="165"/>
    </location>
</feature>
<evidence type="ECO:0000256" key="1">
    <source>
        <dbReference type="SAM" id="Coils"/>
    </source>
</evidence>
<dbReference type="GO" id="GO:0005096">
    <property type="term" value="F:GTPase activator activity"/>
    <property type="evidence" value="ECO:0007669"/>
    <property type="project" value="TreeGrafter"/>
</dbReference>
<dbReference type="InterPro" id="IPR035969">
    <property type="entry name" value="Rab-GAP_TBC_sf"/>
</dbReference>
<name>A0A1X7R0D2_9SACH</name>
<feature type="compositionally biased region" description="Acidic residues" evidence="2">
    <location>
        <begin position="65"/>
        <end position="84"/>
    </location>
</feature>
<evidence type="ECO:0000256" key="2">
    <source>
        <dbReference type="SAM" id="MobiDB-lite"/>
    </source>
</evidence>
<feature type="coiled-coil region" evidence="1">
    <location>
        <begin position="691"/>
        <end position="725"/>
    </location>
</feature>
<feature type="compositionally biased region" description="Basic residues" evidence="2">
    <location>
        <begin position="1"/>
        <end position="17"/>
    </location>
</feature>
<dbReference type="Pfam" id="PF23436">
    <property type="entry name" value="RabGap-TBC_2"/>
    <property type="match status" value="1"/>
</dbReference>
<evidence type="ECO:0000259" key="3">
    <source>
        <dbReference type="PROSITE" id="PS50086"/>
    </source>
</evidence>
<dbReference type="OrthoDB" id="295078at2759"/>
<keyword evidence="5" id="KW-1185">Reference proteome</keyword>
<dbReference type="PROSITE" id="PS50086">
    <property type="entry name" value="TBC_RABGAP"/>
    <property type="match status" value="1"/>
</dbReference>
<feature type="compositionally biased region" description="Basic and acidic residues" evidence="2">
    <location>
        <begin position="117"/>
        <end position="129"/>
    </location>
</feature>
<dbReference type="Proteomes" id="UP000196158">
    <property type="component" value="Unassembled WGS sequence"/>
</dbReference>
<feature type="region of interest" description="Disordered" evidence="2">
    <location>
        <begin position="613"/>
        <end position="633"/>
    </location>
</feature>
<dbReference type="SMART" id="SM00164">
    <property type="entry name" value="TBC"/>
    <property type="match status" value="1"/>
</dbReference>
<evidence type="ECO:0000313" key="4">
    <source>
        <dbReference type="EMBL" id="SMN19041.1"/>
    </source>
</evidence>
<reference evidence="4 5" key="1">
    <citation type="submission" date="2017-04" db="EMBL/GenBank/DDBJ databases">
        <authorList>
            <person name="Afonso C.L."/>
            <person name="Miller P.J."/>
            <person name="Scott M.A."/>
            <person name="Spackman E."/>
            <person name="Goraichik I."/>
            <person name="Dimitrov K.M."/>
            <person name="Suarez D.L."/>
            <person name="Swayne D.E."/>
        </authorList>
    </citation>
    <scope>NUCLEOTIDE SEQUENCE [LARGE SCALE GENOMIC DNA]</scope>
</reference>
<dbReference type="InterPro" id="IPR000195">
    <property type="entry name" value="Rab-GAP-TBC_dom"/>
</dbReference>
<dbReference type="SUPFAM" id="SSF47923">
    <property type="entry name" value="Ypt/Rab-GAP domain of gyp1p"/>
    <property type="match status" value="2"/>
</dbReference>
<dbReference type="STRING" id="1789683.A0A1X7R0D2"/>
<feature type="region of interest" description="Disordered" evidence="2">
    <location>
        <begin position="1"/>
        <end position="195"/>
    </location>
</feature>
<feature type="compositionally biased region" description="Polar residues" evidence="2">
    <location>
        <begin position="303"/>
        <end position="319"/>
    </location>
</feature>
<dbReference type="GO" id="GO:0030427">
    <property type="term" value="C:site of polarized growth"/>
    <property type="evidence" value="ECO:0007669"/>
    <property type="project" value="UniProtKB-ARBA"/>
</dbReference>
<dbReference type="PANTHER" id="PTHR47219">
    <property type="entry name" value="RAB GTPASE-ACTIVATING PROTEIN 1-LIKE"/>
    <property type="match status" value="1"/>
</dbReference>
<feature type="compositionally biased region" description="Acidic residues" evidence="2">
    <location>
        <begin position="101"/>
        <end position="112"/>
    </location>
</feature>
<dbReference type="GO" id="GO:0031267">
    <property type="term" value="F:small GTPase binding"/>
    <property type="evidence" value="ECO:0007669"/>
    <property type="project" value="TreeGrafter"/>
</dbReference>
<dbReference type="EMBL" id="FXLY01000003">
    <property type="protein sequence ID" value="SMN19041.1"/>
    <property type="molecule type" value="Genomic_DNA"/>
</dbReference>
<gene>
    <name evidence="4" type="ORF">KASA_0P01793G</name>
</gene>
<proteinExistence type="predicted"/>
<dbReference type="InterPro" id="IPR050302">
    <property type="entry name" value="Rab_GAP_TBC_domain"/>
</dbReference>
<evidence type="ECO:0000313" key="5">
    <source>
        <dbReference type="Proteomes" id="UP000196158"/>
    </source>
</evidence>
<feature type="compositionally biased region" description="Polar residues" evidence="2">
    <location>
        <begin position="266"/>
        <end position="277"/>
    </location>
</feature>
<organism evidence="4 5">
    <name type="scientific">Maudiozyma saulgeensis</name>
    <dbReference type="NCBI Taxonomy" id="1789683"/>
    <lineage>
        <taxon>Eukaryota</taxon>
        <taxon>Fungi</taxon>
        <taxon>Dikarya</taxon>
        <taxon>Ascomycota</taxon>
        <taxon>Saccharomycotina</taxon>
        <taxon>Saccharomycetes</taxon>
        <taxon>Saccharomycetales</taxon>
        <taxon>Saccharomycetaceae</taxon>
        <taxon>Maudiozyma</taxon>
    </lineage>
</organism>
<feature type="domain" description="Rab-GAP TBC" evidence="3">
    <location>
        <begin position="387"/>
        <end position="567"/>
    </location>
</feature>
<dbReference type="PANTHER" id="PTHR47219:SF9">
    <property type="entry name" value="GTPASE ACTIVATING PROTEIN AND CENTROSOME-ASSOCIATED, ISOFORM B"/>
    <property type="match status" value="1"/>
</dbReference>
<keyword evidence="1" id="KW-0175">Coiled coil</keyword>
<protein>
    <submittedName>
        <fullName evidence="4">Similar to Saccharomyces cerevisiae YPL249C GYP5 GTPase-activating protein (GAP) for yeast Rab family members</fullName>
    </submittedName>
</protein>